<keyword evidence="3" id="KW-1185">Reference proteome</keyword>
<gene>
    <name evidence="2" type="ORF">PLEPLA_LOCUS12227</name>
</gene>
<name>A0A9N7YAG5_PLEPL</name>
<evidence type="ECO:0000313" key="3">
    <source>
        <dbReference type="Proteomes" id="UP001153269"/>
    </source>
</evidence>
<proteinExistence type="predicted"/>
<dbReference type="EMBL" id="CADEAL010000723">
    <property type="protein sequence ID" value="CAB1424305.1"/>
    <property type="molecule type" value="Genomic_DNA"/>
</dbReference>
<comment type="caution">
    <text evidence="2">The sequence shown here is derived from an EMBL/GenBank/DDBJ whole genome shotgun (WGS) entry which is preliminary data.</text>
</comment>
<feature type="compositionally biased region" description="Basic and acidic residues" evidence="1">
    <location>
        <begin position="60"/>
        <end position="75"/>
    </location>
</feature>
<organism evidence="2 3">
    <name type="scientific">Pleuronectes platessa</name>
    <name type="common">European plaice</name>
    <dbReference type="NCBI Taxonomy" id="8262"/>
    <lineage>
        <taxon>Eukaryota</taxon>
        <taxon>Metazoa</taxon>
        <taxon>Chordata</taxon>
        <taxon>Craniata</taxon>
        <taxon>Vertebrata</taxon>
        <taxon>Euteleostomi</taxon>
        <taxon>Actinopterygii</taxon>
        <taxon>Neopterygii</taxon>
        <taxon>Teleostei</taxon>
        <taxon>Neoteleostei</taxon>
        <taxon>Acanthomorphata</taxon>
        <taxon>Carangaria</taxon>
        <taxon>Pleuronectiformes</taxon>
        <taxon>Pleuronectoidei</taxon>
        <taxon>Pleuronectidae</taxon>
        <taxon>Pleuronectes</taxon>
    </lineage>
</organism>
<dbReference type="AlphaFoldDB" id="A0A9N7YAG5"/>
<reference evidence="2" key="1">
    <citation type="submission" date="2020-03" db="EMBL/GenBank/DDBJ databases">
        <authorList>
            <person name="Weist P."/>
        </authorList>
    </citation>
    <scope>NUCLEOTIDE SEQUENCE</scope>
</reference>
<evidence type="ECO:0000256" key="1">
    <source>
        <dbReference type="SAM" id="MobiDB-lite"/>
    </source>
</evidence>
<dbReference type="Proteomes" id="UP001153269">
    <property type="component" value="Unassembled WGS sequence"/>
</dbReference>
<accession>A0A9N7YAG5</accession>
<sequence length="113" mass="11532">MADVAGALGVGGGCLARRCLESGFAVGSSEALKPLLSVFPPASPSPPSTPSVGWSGVGGRKREGGGEGKKEEGAKRIQGPGPTYHDQHRAFHGSYCPHPTALFSPFLPGSTFI</sequence>
<protein>
    <submittedName>
        <fullName evidence="2">Uncharacterized protein</fullName>
    </submittedName>
</protein>
<feature type="region of interest" description="Disordered" evidence="1">
    <location>
        <begin position="39"/>
        <end position="91"/>
    </location>
</feature>
<evidence type="ECO:0000313" key="2">
    <source>
        <dbReference type="EMBL" id="CAB1424305.1"/>
    </source>
</evidence>